<dbReference type="InterPro" id="IPR000994">
    <property type="entry name" value="Pept_M24"/>
</dbReference>
<dbReference type="PATRIC" id="fig|745411.4.peg.3465"/>
<keyword evidence="3 7" id="KW-0378">Hydrolase</keyword>
<dbReference type="HAMAP" id="MF_01279">
    <property type="entry name" value="X_Pro_dipeptid"/>
    <property type="match status" value="1"/>
</dbReference>
<dbReference type="GO" id="GO:0016795">
    <property type="term" value="F:phosphoric triester hydrolase activity"/>
    <property type="evidence" value="ECO:0007669"/>
    <property type="project" value="InterPro"/>
</dbReference>
<dbReference type="PROSITE" id="PS00491">
    <property type="entry name" value="PROLINE_PEPTIDASE"/>
    <property type="match status" value="1"/>
</dbReference>
<comment type="function">
    <text evidence="7">Splits dipeptides with a prolyl residue in the C-terminal position.</text>
</comment>
<keyword evidence="4 7" id="KW-0224">Dipeptidase</keyword>
<dbReference type="EC" id="3.4.13.9" evidence="7"/>
<evidence type="ECO:0000313" key="11">
    <source>
        <dbReference type="Proteomes" id="UP000006755"/>
    </source>
</evidence>
<dbReference type="GO" id="GO:0102009">
    <property type="term" value="F:proline dipeptidase activity"/>
    <property type="evidence" value="ECO:0007669"/>
    <property type="project" value="UniProtKB-EC"/>
</dbReference>
<dbReference type="GO" id="GO:0005829">
    <property type="term" value="C:cytosol"/>
    <property type="evidence" value="ECO:0007669"/>
    <property type="project" value="TreeGrafter"/>
</dbReference>
<dbReference type="InterPro" id="IPR001131">
    <property type="entry name" value="Peptidase_M24B_aminopep-P_CS"/>
</dbReference>
<dbReference type="NCBIfam" id="NF010133">
    <property type="entry name" value="PRK13607.1"/>
    <property type="match status" value="1"/>
</dbReference>
<feature type="binding site" evidence="7">
    <location>
        <position position="249"/>
    </location>
    <ligand>
        <name>Mn(2+)</name>
        <dbReference type="ChEBI" id="CHEBI:29035"/>
        <label>2</label>
    </ligand>
</feature>
<feature type="domain" description="Peptidase M24" evidence="8">
    <location>
        <begin position="171"/>
        <end position="430"/>
    </location>
</feature>
<feature type="binding site" evidence="7">
    <location>
        <position position="260"/>
    </location>
    <ligand>
        <name>Mn(2+)</name>
        <dbReference type="ChEBI" id="CHEBI:29035"/>
        <label>2</label>
    </ligand>
</feature>
<keyword evidence="5 7" id="KW-0482">Metalloprotease</keyword>
<feature type="binding site" evidence="7">
    <location>
        <position position="424"/>
    </location>
    <ligand>
        <name>Mn(2+)</name>
        <dbReference type="ChEBI" id="CHEBI:29035"/>
        <label>2</label>
    </ligand>
</feature>
<organism evidence="10 11">
    <name type="scientific">Gallaecimonas xiamenensis 3-C-1</name>
    <dbReference type="NCBI Taxonomy" id="745411"/>
    <lineage>
        <taxon>Bacteria</taxon>
        <taxon>Pseudomonadati</taxon>
        <taxon>Pseudomonadota</taxon>
        <taxon>Gammaproteobacteria</taxon>
        <taxon>Enterobacterales</taxon>
        <taxon>Gallaecimonadaceae</taxon>
        <taxon>Gallaecimonas</taxon>
    </lineage>
</organism>
<dbReference type="CDD" id="cd01087">
    <property type="entry name" value="Prolidase"/>
    <property type="match status" value="1"/>
</dbReference>
<dbReference type="AlphaFoldDB" id="K2IDJ4"/>
<keyword evidence="1 7" id="KW-0645">Protease</keyword>
<dbReference type="InterPro" id="IPR052433">
    <property type="entry name" value="X-Pro_dipept-like"/>
</dbReference>
<evidence type="ECO:0000259" key="9">
    <source>
        <dbReference type="Pfam" id="PF21216"/>
    </source>
</evidence>
<feature type="binding site" evidence="7">
    <location>
        <position position="260"/>
    </location>
    <ligand>
        <name>Mn(2+)</name>
        <dbReference type="ChEBI" id="CHEBI:29035"/>
        <label>1</label>
    </ligand>
</feature>
<dbReference type="eggNOG" id="COG0006">
    <property type="taxonomic scope" value="Bacteria"/>
</dbReference>
<dbReference type="GO" id="GO:0004177">
    <property type="term" value="F:aminopeptidase activity"/>
    <property type="evidence" value="ECO:0007669"/>
    <property type="project" value="TreeGrafter"/>
</dbReference>
<evidence type="ECO:0000256" key="6">
    <source>
        <dbReference type="ARBA" id="ARBA00023211"/>
    </source>
</evidence>
<feature type="domain" description="Xaa-Pro dipeptidase N-terminal" evidence="9">
    <location>
        <begin position="12"/>
        <end position="160"/>
    </location>
</feature>
<evidence type="ECO:0000256" key="2">
    <source>
        <dbReference type="ARBA" id="ARBA00022723"/>
    </source>
</evidence>
<keyword evidence="11" id="KW-1185">Reference proteome</keyword>
<dbReference type="GO" id="GO:0008235">
    <property type="term" value="F:metalloexopeptidase activity"/>
    <property type="evidence" value="ECO:0007669"/>
    <property type="project" value="UniProtKB-UniRule"/>
</dbReference>
<dbReference type="GO" id="GO:0006508">
    <property type="term" value="P:proteolysis"/>
    <property type="evidence" value="ECO:0007669"/>
    <property type="project" value="UniProtKB-KW"/>
</dbReference>
<dbReference type="Gene3D" id="3.40.350.10">
    <property type="entry name" value="Creatinase/prolidase N-terminal domain"/>
    <property type="match status" value="1"/>
</dbReference>
<dbReference type="PANTHER" id="PTHR43226">
    <property type="entry name" value="XAA-PRO AMINOPEPTIDASE 3"/>
    <property type="match status" value="1"/>
</dbReference>
<dbReference type="Gene3D" id="3.90.230.10">
    <property type="entry name" value="Creatinase/methionine aminopeptidase superfamily"/>
    <property type="match status" value="1"/>
</dbReference>
<feature type="binding site" evidence="7">
    <location>
        <position position="424"/>
    </location>
    <ligand>
        <name>Mn(2+)</name>
        <dbReference type="ChEBI" id="CHEBI:29035"/>
        <label>1</label>
    </ligand>
</feature>
<evidence type="ECO:0000313" key="10">
    <source>
        <dbReference type="EMBL" id="EKE68046.1"/>
    </source>
</evidence>
<evidence type="ECO:0000256" key="3">
    <source>
        <dbReference type="ARBA" id="ARBA00022801"/>
    </source>
</evidence>
<evidence type="ECO:0000256" key="5">
    <source>
        <dbReference type="ARBA" id="ARBA00023049"/>
    </source>
</evidence>
<dbReference type="Pfam" id="PF00557">
    <property type="entry name" value="Peptidase_M24"/>
    <property type="match status" value="1"/>
</dbReference>
<evidence type="ECO:0000256" key="1">
    <source>
        <dbReference type="ARBA" id="ARBA00022670"/>
    </source>
</evidence>
<dbReference type="InterPro" id="IPR029149">
    <property type="entry name" value="Creatin/AminoP/Spt16_N"/>
</dbReference>
<proteinExistence type="inferred from homology"/>
<dbReference type="InterPro" id="IPR048819">
    <property type="entry name" value="PepQ_N"/>
</dbReference>
<name>K2IDJ4_9GAMM</name>
<protein>
    <recommendedName>
        <fullName evidence="7">Xaa-Pro dipeptidase</fullName>
        <shortName evidence="7">X-Pro dipeptidase</shortName>
        <ecNumber evidence="7">3.4.13.9</ecNumber>
    </recommendedName>
    <alternativeName>
        <fullName evidence="7">Imidodipeptidase</fullName>
    </alternativeName>
    <alternativeName>
        <fullName evidence="7">Proline dipeptidase</fullName>
        <shortName evidence="7">Prolidase</shortName>
    </alternativeName>
</protein>
<dbReference type="GO" id="GO:0046872">
    <property type="term" value="F:metal ion binding"/>
    <property type="evidence" value="ECO:0007669"/>
    <property type="project" value="UniProtKB-KW"/>
</dbReference>
<dbReference type="Pfam" id="PF21216">
    <property type="entry name" value="PepQ_N"/>
    <property type="match status" value="1"/>
</dbReference>
<dbReference type="InterPro" id="IPR036005">
    <property type="entry name" value="Creatinase/aminopeptidase-like"/>
</dbReference>
<evidence type="ECO:0000256" key="7">
    <source>
        <dbReference type="HAMAP-Rule" id="MF_01279"/>
    </source>
</evidence>
<evidence type="ECO:0000256" key="4">
    <source>
        <dbReference type="ARBA" id="ARBA00022997"/>
    </source>
</evidence>
<comment type="caution">
    <text evidence="10">The sequence shown here is derived from an EMBL/GenBank/DDBJ whole genome shotgun (WGS) entry which is preliminary data.</text>
</comment>
<comment type="similarity">
    <text evidence="7">Belongs to the peptidase M24B family. Bacterial-type prolidase subfamily.</text>
</comment>
<evidence type="ECO:0000259" key="8">
    <source>
        <dbReference type="Pfam" id="PF00557"/>
    </source>
</evidence>
<dbReference type="EMBL" id="AMRI01000034">
    <property type="protein sequence ID" value="EKE68046.1"/>
    <property type="molecule type" value="Genomic_DNA"/>
</dbReference>
<keyword evidence="2 7" id="KW-0479">Metal-binding</keyword>
<comment type="catalytic activity">
    <reaction evidence="7">
        <text>Xaa-L-Pro dipeptide + H2O = an L-alpha-amino acid + L-proline</text>
        <dbReference type="Rhea" id="RHEA:76407"/>
        <dbReference type="ChEBI" id="CHEBI:15377"/>
        <dbReference type="ChEBI" id="CHEBI:59869"/>
        <dbReference type="ChEBI" id="CHEBI:60039"/>
        <dbReference type="ChEBI" id="CHEBI:195196"/>
        <dbReference type="EC" id="3.4.13.9"/>
    </reaction>
</comment>
<dbReference type="PANTHER" id="PTHR43226:SF8">
    <property type="entry name" value="XAA-PRO DIPEPTIDASE"/>
    <property type="match status" value="1"/>
</dbReference>
<dbReference type="SUPFAM" id="SSF55920">
    <property type="entry name" value="Creatinase/aminopeptidase"/>
    <property type="match status" value="1"/>
</dbReference>
<dbReference type="Proteomes" id="UP000006755">
    <property type="component" value="Unassembled WGS sequence"/>
</dbReference>
<gene>
    <name evidence="7" type="primary">pepQ</name>
    <name evidence="10" type="ORF">B3C1_17602</name>
</gene>
<dbReference type="STRING" id="745411.B3C1_17602"/>
<reference evidence="10 11" key="1">
    <citation type="journal article" date="2012" name="J. Bacteriol.">
        <title>Genome Sequence of Gallaecimonas xiamenensis Type Strain 3-C-1.</title>
        <authorList>
            <person name="Lai Q."/>
            <person name="Wang L."/>
            <person name="Wang W."/>
            <person name="Shao Z."/>
        </authorList>
    </citation>
    <scope>NUCLEOTIDE SEQUENCE [LARGE SCALE GENOMIC DNA]</scope>
    <source>
        <strain evidence="10 11">3-C-1</strain>
    </source>
</reference>
<keyword evidence="6 7" id="KW-0464">Manganese</keyword>
<feature type="binding site" evidence="7">
    <location>
        <position position="340"/>
    </location>
    <ligand>
        <name>Mn(2+)</name>
        <dbReference type="ChEBI" id="CHEBI:29035"/>
        <label>1</label>
    </ligand>
</feature>
<feature type="binding site" evidence="7">
    <location>
        <position position="385"/>
    </location>
    <ligand>
        <name>Mn(2+)</name>
        <dbReference type="ChEBI" id="CHEBI:29035"/>
        <label>1</label>
    </ligand>
</feature>
<accession>K2IDJ4</accession>
<dbReference type="InterPro" id="IPR022846">
    <property type="entry name" value="X_Pro_dipept"/>
</dbReference>
<sequence length="444" mass="49664">MTVNSMEHLARLYPDHIAELQKRTKAALARSGYQALAIHAGQQLGVFLDDNHYPFKPNPHFKHWLPVIDNPHCWVIVNGEDKPKLLFFRPVDFWHKVADAPSEYWSEQFDIVLIDSPAAAAKALPQDKSRVAYIGEHQAYAESLGFKDLNPEPVLNYLHYYRAYKTEWELACMRKANAIAVKGHLAAKEAFFAGKSEFGINQAYLSATEQGDNDMPYGNIVALNRNAAILHYMHFDRRVPDQSRSFLIDAGASFNGYAADITRTYAREDNAFAELIAAMDQLERDLVAGLKPGLKYAELHHQCHLGVAKILKDFGIIRCDGETALTTGINRAFFPHGLGHHLGLQVHDMGGFMANDHGDKESAPAQHPFLRTTRVVEAGNVLTIEPGLYFIDSLLEEVQAGEHAELVNWDKVEAFKPFGGIRIEDDVIVHGDGIENMTRKLGLA</sequence>
<comment type="cofactor">
    <cofactor evidence="7">
        <name>Mn(2+)</name>
        <dbReference type="ChEBI" id="CHEBI:29035"/>
    </cofactor>
    <text evidence="7">Binds 2 manganese ions per subunit.</text>
</comment>